<dbReference type="Proteomes" id="UP000185628">
    <property type="component" value="Unassembled WGS sequence"/>
</dbReference>
<feature type="region of interest" description="Disordered" evidence="1">
    <location>
        <begin position="1"/>
        <end position="22"/>
    </location>
</feature>
<comment type="caution">
    <text evidence="2">The sequence shown here is derived from an EMBL/GenBank/DDBJ whole genome shotgun (WGS) entry which is preliminary data.</text>
</comment>
<dbReference type="AlphaFoldDB" id="A0A1Q5Q0E8"/>
<keyword evidence="3" id="KW-1185">Reference proteome</keyword>
<gene>
    <name evidence="2" type="ORF">BSZ39_09945</name>
</gene>
<evidence type="ECO:0000313" key="3">
    <source>
        <dbReference type="Proteomes" id="UP000185628"/>
    </source>
</evidence>
<sequence length="190" mass="19931">MTPTHAKAIDEPSLKYGNHRPDEDAAHALQVLRRAVVAQQDLARAGHVESGAALGAEDLEREAVGVPERDARDGERAHRAVDELGVEGRDVVVFYYLGRLRGDGQATVAGDALLCGRALLDDGREPAAGYGADRAADEIGDVDEVRADIPECAGARGAAVAPGDRCHRVQAVIGQVPCSGVTAFSSRLGF</sequence>
<reference evidence="3" key="1">
    <citation type="submission" date="2016-12" db="EMBL/GenBank/DDBJ databases">
        <authorList>
            <person name="Meng X."/>
        </authorList>
    </citation>
    <scope>NUCLEOTIDE SEQUENCE [LARGE SCALE GENOMIC DNA]</scope>
    <source>
        <strain evidence="3">DSM 19116</strain>
    </source>
</reference>
<name>A0A1Q5Q0E8_9ACTO</name>
<proteinExistence type="predicted"/>
<protein>
    <submittedName>
        <fullName evidence="2">Uncharacterized protein</fullName>
    </submittedName>
</protein>
<feature type="compositionally biased region" description="Basic and acidic residues" evidence="1">
    <location>
        <begin position="7"/>
        <end position="22"/>
    </location>
</feature>
<organism evidence="2 3">
    <name type="scientific">Bowdeniella nasicola</name>
    <dbReference type="NCBI Taxonomy" id="208480"/>
    <lineage>
        <taxon>Bacteria</taxon>
        <taxon>Bacillati</taxon>
        <taxon>Actinomycetota</taxon>
        <taxon>Actinomycetes</taxon>
        <taxon>Actinomycetales</taxon>
        <taxon>Actinomycetaceae</taxon>
        <taxon>Bowdeniella</taxon>
    </lineage>
</organism>
<dbReference type="EMBL" id="MQVR01000067">
    <property type="protein sequence ID" value="OKL53344.1"/>
    <property type="molecule type" value="Genomic_DNA"/>
</dbReference>
<evidence type="ECO:0000256" key="1">
    <source>
        <dbReference type="SAM" id="MobiDB-lite"/>
    </source>
</evidence>
<accession>A0A1Q5Q0E8</accession>
<evidence type="ECO:0000313" key="2">
    <source>
        <dbReference type="EMBL" id="OKL53344.1"/>
    </source>
</evidence>